<evidence type="ECO:0000256" key="1">
    <source>
        <dbReference type="SAM" id="MobiDB-lite"/>
    </source>
</evidence>
<feature type="region of interest" description="Disordered" evidence="1">
    <location>
        <begin position="77"/>
        <end position="100"/>
    </location>
</feature>
<feature type="region of interest" description="Disordered" evidence="1">
    <location>
        <begin position="1"/>
        <end position="40"/>
    </location>
</feature>
<dbReference type="AlphaFoldDB" id="C4XWT7"/>
<dbReference type="InParanoid" id="C4XWT7"/>
<dbReference type="OrthoDB" id="10449711at2759"/>
<reference evidence="2 3" key="1">
    <citation type="journal article" date="2009" name="Nature">
        <title>Evolution of pathogenicity and sexual reproduction in eight Candida genomes.</title>
        <authorList>
            <person name="Butler G."/>
            <person name="Rasmussen M.D."/>
            <person name="Lin M.F."/>
            <person name="Santos M.A."/>
            <person name="Sakthikumar S."/>
            <person name="Munro C.A."/>
            <person name="Rheinbay E."/>
            <person name="Grabherr M."/>
            <person name="Forche A."/>
            <person name="Reedy J.L."/>
            <person name="Agrafioti I."/>
            <person name="Arnaud M.B."/>
            <person name="Bates S."/>
            <person name="Brown A.J."/>
            <person name="Brunke S."/>
            <person name="Costanzo M.C."/>
            <person name="Fitzpatrick D.A."/>
            <person name="de Groot P.W."/>
            <person name="Harris D."/>
            <person name="Hoyer L.L."/>
            <person name="Hube B."/>
            <person name="Klis F.M."/>
            <person name="Kodira C."/>
            <person name="Lennard N."/>
            <person name="Logue M.E."/>
            <person name="Martin R."/>
            <person name="Neiman A.M."/>
            <person name="Nikolaou E."/>
            <person name="Quail M.A."/>
            <person name="Quinn J."/>
            <person name="Santos M.C."/>
            <person name="Schmitzberger F.F."/>
            <person name="Sherlock G."/>
            <person name="Shah P."/>
            <person name="Silverstein K.A."/>
            <person name="Skrzypek M.S."/>
            <person name="Soll D."/>
            <person name="Staggs R."/>
            <person name="Stansfield I."/>
            <person name="Stumpf M.P."/>
            <person name="Sudbery P.E."/>
            <person name="Srikantha T."/>
            <person name="Zeng Q."/>
            <person name="Berman J."/>
            <person name="Berriman M."/>
            <person name="Heitman J."/>
            <person name="Gow N.A."/>
            <person name="Lorenz M.C."/>
            <person name="Birren B.W."/>
            <person name="Kellis M."/>
            <person name="Cuomo C.A."/>
        </authorList>
    </citation>
    <scope>NUCLEOTIDE SEQUENCE [LARGE SCALE GENOMIC DNA]</scope>
    <source>
        <strain evidence="2 3">ATCC 42720</strain>
    </source>
</reference>
<organism evidence="2 3">
    <name type="scientific">Clavispora lusitaniae (strain ATCC 42720)</name>
    <name type="common">Yeast</name>
    <name type="synonym">Candida lusitaniae</name>
    <dbReference type="NCBI Taxonomy" id="306902"/>
    <lineage>
        <taxon>Eukaryota</taxon>
        <taxon>Fungi</taxon>
        <taxon>Dikarya</taxon>
        <taxon>Ascomycota</taxon>
        <taxon>Saccharomycotina</taxon>
        <taxon>Pichiomycetes</taxon>
        <taxon>Metschnikowiaceae</taxon>
        <taxon>Clavispora</taxon>
    </lineage>
</organism>
<proteinExistence type="predicted"/>
<dbReference type="KEGG" id="clu:CLUG_00410"/>
<dbReference type="Proteomes" id="UP000007703">
    <property type="component" value="Unassembled WGS sequence"/>
</dbReference>
<dbReference type="EMBL" id="CH408076">
    <property type="protein sequence ID" value="EEQ36286.1"/>
    <property type="molecule type" value="Genomic_DNA"/>
</dbReference>
<evidence type="ECO:0000313" key="2">
    <source>
        <dbReference type="EMBL" id="EEQ36286.1"/>
    </source>
</evidence>
<feature type="compositionally biased region" description="Basic residues" evidence="1">
    <location>
        <begin position="28"/>
        <end position="40"/>
    </location>
</feature>
<sequence length="100" mass="10625">MSPRRPRRLTSASSRSICATKGSTGSNKSHRSSTFHNKSRVIRPIPAPISMVRRAPSGHAIRDSSLRKNVAEPMMSALGTGVCSPKPPSTPLTDAGTDSQ</sequence>
<protein>
    <submittedName>
        <fullName evidence="2">Uncharacterized protein</fullName>
    </submittedName>
</protein>
<gene>
    <name evidence="2" type="ORF">CLUG_00410</name>
</gene>
<feature type="compositionally biased region" description="Polar residues" evidence="1">
    <location>
        <begin position="10"/>
        <end position="27"/>
    </location>
</feature>
<dbReference type="OMA" id="LPFCATG"/>
<dbReference type="HOGENOM" id="CLU_2305794_0_0_1"/>
<name>C4XWT7_CLAL4</name>
<dbReference type="VEuPathDB" id="FungiDB:CLUG_00410"/>
<evidence type="ECO:0000313" key="3">
    <source>
        <dbReference type="Proteomes" id="UP000007703"/>
    </source>
</evidence>
<accession>C4XWT7</accession>